<dbReference type="EMBL" id="ML178822">
    <property type="protein sequence ID" value="TFL02467.1"/>
    <property type="molecule type" value="Genomic_DNA"/>
</dbReference>
<gene>
    <name evidence="3" type="ORF">BDV98DRAFT_565859</name>
</gene>
<feature type="region of interest" description="Disordered" evidence="1">
    <location>
        <begin position="115"/>
        <end position="176"/>
    </location>
</feature>
<evidence type="ECO:0000256" key="1">
    <source>
        <dbReference type="SAM" id="MobiDB-lite"/>
    </source>
</evidence>
<reference evidence="3 4" key="1">
    <citation type="journal article" date="2019" name="Nat. Ecol. Evol.">
        <title>Megaphylogeny resolves global patterns of mushroom evolution.</title>
        <authorList>
            <person name="Varga T."/>
            <person name="Krizsan K."/>
            <person name="Foldi C."/>
            <person name="Dima B."/>
            <person name="Sanchez-Garcia M."/>
            <person name="Sanchez-Ramirez S."/>
            <person name="Szollosi G.J."/>
            <person name="Szarkandi J.G."/>
            <person name="Papp V."/>
            <person name="Albert L."/>
            <person name="Andreopoulos W."/>
            <person name="Angelini C."/>
            <person name="Antonin V."/>
            <person name="Barry K.W."/>
            <person name="Bougher N.L."/>
            <person name="Buchanan P."/>
            <person name="Buyck B."/>
            <person name="Bense V."/>
            <person name="Catcheside P."/>
            <person name="Chovatia M."/>
            <person name="Cooper J."/>
            <person name="Damon W."/>
            <person name="Desjardin D."/>
            <person name="Finy P."/>
            <person name="Geml J."/>
            <person name="Haridas S."/>
            <person name="Hughes K."/>
            <person name="Justo A."/>
            <person name="Karasinski D."/>
            <person name="Kautmanova I."/>
            <person name="Kiss B."/>
            <person name="Kocsube S."/>
            <person name="Kotiranta H."/>
            <person name="LaButti K.M."/>
            <person name="Lechner B.E."/>
            <person name="Liimatainen K."/>
            <person name="Lipzen A."/>
            <person name="Lukacs Z."/>
            <person name="Mihaltcheva S."/>
            <person name="Morgado L.N."/>
            <person name="Niskanen T."/>
            <person name="Noordeloos M.E."/>
            <person name="Ohm R.A."/>
            <person name="Ortiz-Santana B."/>
            <person name="Ovrebo C."/>
            <person name="Racz N."/>
            <person name="Riley R."/>
            <person name="Savchenko A."/>
            <person name="Shiryaev A."/>
            <person name="Soop K."/>
            <person name="Spirin V."/>
            <person name="Szebenyi C."/>
            <person name="Tomsovsky M."/>
            <person name="Tulloss R.E."/>
            <person name="Uehling J."/>
            <person name="Grigoriev I.V."/>
            <person name="Vagvolgyi C."/>
            <person name="Papp T."/>
            <person name="Martin F.M."/>
            <person name="Miettinen O."/>
            <person name="Hibbett D.S."/>
            <person name="Nagy L.G."/>
        </authorList>
    </citation>
    <scope>NUCLEOTIDE SEQUENCE [LARGE SCALE GENOMIC DNA]</scope>
    <source>
        <strain evidence="3 4">CBS 309.79</strain>
    </source>
</reference>
<feature type="compositionally biased region" description="Polar residues" evidence="1">
    <location>
        <begin position="115"/>
        <end position="129"/>
    </location>
</feature>
<feature type="compositionally biased region" description="Low complexity" evidence="1">
    <location>
        <begin position="204"/>
        <end position="218"/>
    </location>
</feature>
<feature type="region of interest" description="Disordered" evidence="1">
    <location>
        <begin position="69"/>
        <end position="103"/>
    </location>
</feature>
<protein>
    <submittedName>
        <fullName evidence="3">Uncharacterized protein</fullName>
    </submittedName>
</protein>
<evidence type="ECO:0000313" key="3">
    <source>
        <dbReference type="EMBL" id="TFL02467.1"/>
    </source>
</evidence>
<name>A0A5C3QLR0_9AGAR</name>
<keyword evidence="2" id="KW-1133">Transmembrane helix</keyword>
<accession>A0A5C3QLR0</accession>
<proteinExistence type="predicted"/>
<dbReference type="AlphaFoldDB" id="A0A5C3QLR0"/>
<feature type="region of interest" description="Disordered" evidence="1">
    <location>
        <begin position="41"/>
        <end position="60"/>
    </location>
</feature>
<sequence length="363" mass="39409">MLNKVTVILIGIVAGITFLNLGIGLLVVLLHRKRRRRLRTGLTERGLGSSATSSPAPKKEQLITYTPVHTHTPLSTPGPVPPSPTTKFMPKQPYEPPDYPIPNQSDYHARYFSADESSGGETAVTSRPLPSTIVGDQYSHRSGRSERSGRKKKHLPSLRRQLSVRSYDTESMYSTASAPAEMHEMLLTPKDRPLPPRLQAKKISAAAASIEKGSSGESTRSSVRQRNAAAAARLTMITEEMLAPEVWTGRSVQAHAARVVTNQRPLSGTSTELELELPAPILAIATSHADLTEEFLPTPDSMKFHPFAINFSPTSARNDLVPIPVVVPGKTPAGDIRDSFLYPQTPMSRDFINAEGKAAAAPS</sequence>
<evidence type="ECO:0000313" key="4">
    <source>
        <dbReference type="Proteomes" id="UP000305067"/>
    </source>
</evidence>
<keyword evidence="2" id="KW-0472">Membrane</keyword>
<dbReference type="Proteomes" id="UP000305067">
    <property type="component" value="Unassembled WGS sequence"/>
</dbReference>
<evidence type="ECO:0000256" key="2">
    <source>
        <dbReference type="SAM" id="Phobius"/>
    </source>
</evidence>
<feature type="region of interest" description="Disordered" evidence="1">
    <location>
        <begin position="204"/>
        <end position="225"/>
    </location>
</feature>
<keyword evidence="4" id="KW-1185">Reference proteome</keyword>
<keyword evidence="2" id="KW-0812">Transmembrane</keyword>
<organism evidence="3 4">
    <name type="scientific">Pterulicium gracile</name>
    <dbReference type="NCBI Taxonomy" id="1884261"/>
    <lineage>
        <taxon>Eukaryota</taxon>
        <taxon>Fungi</taxon>
        <taxon>Dikarya</taxon>
        <taxon>Basidiomycota</taxon>
        <taxon>Agaricomycotina</taxon>
        <taxon>Agaricomycetes</taxon>
        <taxon>Agaricomycetidae</taxon>
        <taxon>Agaricales</taxon>
        <taxon>Pleurotineae</taxon>
        <taxon>Pterulaceae</taxon>
        <taxon>Pterulicium</taxon>
    </lineage>
</organism>
<feature type="transmembrane region" description="Helical" evidence="2">
    <location>
        <begin position="6"/>
        <end position="30"/>
    </location>
</feature>
<feature type="compositionally biased region" description="Polar residues" evidence="1">
    <location>
        <begin position="163"/>
        <end position="176"/>
    </location>
</feature>